<comment type="similarity">
    <text evidence="1 2">Belongs to the heparin-binding growth factors family.</text>
</comment>
<evidence type="ECO:0000313" key="5">
    <source>
        <dbReference type="Proteomes" id="UP000694846"/>
    </source>
</evidence>
<dbReference type="PANTHER" id="PTHR11486">
    <property type="entry name" value="FIBROBLAST GROWTH FACTOR"/>
    <property type="match status" value="1"/>
</dbReference>
<dbReference type="CDD" id="cd23311">
    <property type="entry name" value="beta-trefoil_FGF_Bnl-like"/>
    <property type="match status" value="1"/>
</dbReference>
<protein>
    <recommendedName>
        <fullName evidence="2">Fibroblast growth factor</fullName>
        <shortName evidence="2">FGF</shortName>
    </recommendedName>
</protein>
<evidence type="ECO:0000256" key="2">
    <source>
        <dbReference type="RuleBase" id="RU049442"/>
    </source>
</evidence>
<dbReference type="PRINTS" id="PR00262">
    <property type="entry name" value="IL1HBGF"/>
</dbReference>
<organism evidence="4">
    <name type="scientific">Sipha flava</name>
    <name type="common">yellow sugarcane aphid</name>
    <dbReference type="NCBI Taxonomy" id="143950"/>
    <lineage>
        <taxon>Eukaryota</taxon>
        <taxon>Metazoa</taxon>
        <taxon>Ecdysozoa</taxon>
        <taxon>Arthropoda</taxon>
        <taxon>Hexapoda</taxon>
        <taxon>Insecta</taxon>
        <taxon>Pterygota</taxon>
        <taxon>Neoptera</taxon>
        <taxon>Paraneoptera</taxon>
        <taxon>Hemiptera</taxon>
        <taxon>Sternorrhyncha</taxon>
        <taxon>Aphidomorpha</taxon>
        <taxon>Aphidoidea</taxon>
        <taxon>Aphididae</taxon>
        <taxon>Sipha</taxon>
    </lineage>
</organism>
<dbReference type="PRINTS" id="PR00263">
    <property type="entry name" value="HBGFFGF"/>
</dbReference>
<reference evidence="6" key="2">
    <citation type="submission" date="2025-04" db="UniProtKB">
        <authorList>
            <consortium name="RefSeq"/>
        </authorList>
    </citation>
    <scope>IDENTIFICATION</scope>
    <source>
        <tissue evidence="6">Whole body</tissue>
    </source>
</reference>
<evidence type="ECO:0000313" key="6">
    <source>
        <dbReference type="RefSeq" id="XP_025409378.1"/>
    </source>
</evidence>
<dbReference type="RefSeq" id="XP_025409378.1">
    <property type="nucleotide sequence ID" value="XM_025553593.1"/>
</dbReference>
<evidence type="ECO:0000313" key="4">
    <source>
        <dbReference type="EMBL" id="MBY81490.1"/>
    </source>
</evidence>
<feature type="compositionally biased region" description="Basic and acidic residues" evidence="3">
    <location>
        <begin position="334"/>
        <end position="347"/>
    </location>
</feature>
<reference evidence="4" key="1">
    <citation type="submission" date="2018-04" db="EMBL/GenBank/DDBJ databases">
        <title>Transcriptome assembly of Sipha flava.</title>
        <authorList>
            <person name="Scully E.D."/>
            <person name="Geib S.M."/>
            <person name="Palmer N.A."/>
            <person name="Koch K."/>
            <person name="Bradshaw J."/>
            <person name="Heng-Moss T."/>
            <person name="Sarath G."/>
        </authorList>
    </citation>
    <scope>NUCLEOTIDE SEQUENCE</scope>
</reference>
<evidence type="ECO:0000256" key="3">
    <source>
        <dbReference type="SAM" id="MobiDB-lite"/>
    </source>
</evidence>
<feature type="region of interest" description="Disordered" evidence="3">
    <location>
        <begin position="400"/>
        <end position="438"/>
    </location>
</feature>
<keyword evidence="5" id="KW-1185">Reference proteome</keyword>
<dbReference type="Gene3D" id="2.80.10.50">
    <property type="match status" value="1"/>
</dbReference>
<accession>A0A2S2QVG5</accession>
<dbReference type="SMART" id="SM00442">
    <property type="entry name" value="FGF"/>
    <property type="match status" value="1"/>
</dbReference>
<dbReference type="GO" id="GO:0008083">
    <property type="term" value="F:growth factor activity"/>
    <property type="evidence" value="ECO:0007669"/>
    <property type="project" value="InterPro"/>
</dbReference>
<gene>
    <name evidence="4" type="primary">Fgf20</name>
    <name evidence="6" type="synonym">LOC112682844</name>
    <name evidence="4" type="ORF">g.154158</name>
</gene>
<dbReference type="InterPro" id="IPR002209">
    <property type="entry name" value="Fibroblast_GF_fam"/>
</dbReference>
<proteinExistence type="inferred from homology"/>
<evidence type="ECO:0000256" key="1">
    <source>
        <dbReference type="ARBA" id="ARBA00007936"/>
    </source>
</evidence>
<feature type="compositionally biased region" description="Gly residues" evidence="3">
    <location>
        <begin position="404"/>
        <end position="416"/>
    </location>
</feature>
<dbReference type="EMBL" id="GGMS01012287">
    <property type="protein sequence ID" value="MBY81490.1"/>
    <property type="molecule type" value="Transcribed_RNA"/>
</dbReference>
<dbReference type="Proteomes" id="UP000694846">
    <property type="component" value="Unplaced"/>
</dbReference>
<dbReference type="AlphaFoldDB" id="A0A2S2QVG5"/>
<feature type="region of interest" description="Disordered" evidence="3">
    <location>
        <begin position="253"/>
        <end position="385"/>
    </location>
</feature>
<dbReference type="Pfam" id="PF00167">
    <property type="entry name" value="FGF"/>
    <property type="match status" value="1"/>
</dbReference>
<feature type="compositionally biased region" description="Gly residues" evidence="3">
    <location>
        <begin position="293"/>
        <end position="302"/>
    </location>
</feature>
<dbReference type="PROSITE" id="PS00247">
    <property type="entry name" value="HBGF_FGF"/>
    <property type="match status" value="1"/>
</dbReference>
<name>A0A2S2QVG5_9HEMI</name>
<dbReference type="OrthoDB" id="5987799at2759"/>
<feature type="compositionally biased region" description="Basic residues" evidence="3">
    <location>
        <begin position="280"/>
        <end position="289"/>
    </location>
</feature>
<dbReference type="SUPFAM" id="SSF50353">
    <property type="entry name" value="Cytokine"/>
    <property type="match status" value="1"/>
</dbReference>
<sequence>MVKRSRVYCNSSSSGGGGANRRSVLVTTFRALVLCVLLCGGAVLGSPPGDRSPNAAAMMVPERKPGVGAGRIAAENVATAGSATRSSRSSDSLSHIVGTARKIKMFIRHRYLQLFLDGTVNSTYSDTSDYVILQRTSVNLGQLKIQGVATCMYLCLDACGLLYGSKDFLDECVFNETIEQDHYNTYSSAKYSDDSRTLYLGINKSGLPRQVQVKANAPLGKLSKSTHVLTQPVSQKTVDRVLASRGPMTGEWPDSIPHAHRHHHVCPPHVGPPLVTGSNKYRKSGRKCQPKPSGGGGGGGGGKKNRKKNREEAVAIKDDEDGGGGKKNGGNRCGNDETSHRKADAAGRKKKSKKSTGCGGKGGKSQRLPLGKASKKPEPGGAAVQSVTTVVAPSLTVDEDASAIGGGVGSGIVGGGGDDEDDEDAPATAVPADDETSS</sequence>
<dbReference type="InterPro" id="IPR008996">
    <property type="entry name" value="IL1/FGF"/>
</dbReference>